<comment type="caution">
    <text evidence="2">The sequence shown here is derived from an EMBL/GenBank/DDBJ whole genome shotgun (WGS) entry which is preliminary data.</text>
</comment>
<evidence type="ECO:0000256" key="1">
    <source>
        <dbReference type="SAM" id="Coils"/>
    </source>
</evidence>
<accession>A0AAV3R4R6</accession>
<name>A0AAV3R4R6_LITER</name>
<gene>
    <name evidence="2" type="ORF">LIER_24532</name>
</gene>
<keyword evidence="3" id="KW-1185">Reference proteome</keyword>
<organism evidence="2 3">
    <name type="scientific">Lithospermum erythrorhizon</name>
    <name type="common">Purple gromwell</name>
    <name type="synonym">Lithospermum officinale var. erythrorhizon</name>
    <dbReference type="NCBI Taxonomy" id="34254"/>
    <lineage>
        <taxon>Eukaryota</taxon>
        <taxon>Viridiplantae</taxon>
        <taxon>Streptophyta</taxon>
        <taxon>Embryophyta</taxon>
        <taxon>Tracheophyta</taxon>
        <taxon>Spermatophyta</taxon>
        <taxon>Magnoliopsida</taxon>
        <taxon>eudicotyledons</taxon>
        <taxon>Gunneridae</taxon>
        <taxon>Pentapetalae</taxon>
        <taxon>asterids</taxon>
        <taxon>lamiids</taxon>
        <taxon>Boraginales</taxon>
        <taxon>Boraginaceae</taxon>
        <taxon>Boraginoideae</taxon>
        <taxon>Lithospermeae</taxon>
        <taxon>Lithospermum</taxon>
    </lineage>
</organism>
<dbReference type="EMBL" id="BAABME010007149">
    <property type="protein sequence ID" value="GAA0170226.1"/>
    <property type="molecule type" value="Genomic_DNA"/>
</dbReference>
<keyword evidence="1" id="KW-0175">Coiled coil</keyword>
<proteinExistence type="predicted"/>
<reference evidence="2 3" key="1">
    <citation type="submission" date="2024-01" db="EMBL/GenBank/DDBJ databases">
        <title>The complete chloroplast genome sequence of Lithospermum erythrorhizon: insights into the phylogenetic relationship among Boraginaceae species and the maternal lineages of purple gromwells.</title>
        <authorList>
            <person name="Okada T."/>
            <person name="Watanabe K."/>
        </authorList>
    </citation>
    <scope>NUCLEOTIDE SEQUENCE [LARGE SCALE GENOMIC DNA]</scope>
</reference>
<dbReference type="AlphaFoldDB" id="A0AAV3R4R6"/>
<dbReference type="Proteomes" id="UP001454036">
    <property type="component" value="Unassembled WGS sequence"/>
</dbReference>
<sequence length="123" mass="13915">MGSLTKDFVPLKTNDDIDAMLKWVPAVKSIDAELREIDEEEALKLEKEVNEKEVEVEVVQESEKDVEVEVVEEVEKEVTTDGDGLQGDNIWDFTLDPFESDVEDSNVDVEWIDTILTDQAGKT</sequence>
<protein>
    <submittedName>
        <fullName evidence="2">Uncharacterized protein</fullName>
    </submittedName>
</protein>
<feature type="coiled-coil region" evidence="1">
    <location>
        <begin position="35"/>
        <end position="62"/>
    </location>
</feature>
<evidence type="ECO:0000313" key="3">
    <source>
        <dbReference type="Proteomes" id="UP001454036"/>
    </source>
</evidence>
<evidence type="ECO:0000313" key="2">
    <source>
        <dbReference type="EMBL" id="GAA0170226.1"/>
    </source>
</evidence>